<evidence type="ECO:0000313" key="5">
    <source>
        <dbReference type="Proteomes" id="UP000215441"/>
    </source>
</evidence>
<feature type="domain" description="GGDEF" evidence="3">
    <location>
        <begin position="444"/>
        <end position="578"/>
    </location>
</feature>
<keyword evidence="1" id="KW-1133">Transmembrane helix</keyword>
<feature type="transmembrane region" description="Helical" evidence="1">
    <location>
        <begin position="220"/>
        <end position="238"/>
    </location>
</feature>
<dbReference type="InterPro" id="IPR052163">
    <property type="entry name" value="DGC-Regulatory_Protein"/>
</dbReference>
<dbReference type="NCBIfam" id="TIGR00254">
    <property type="entry name" value="GGDEF"/>
    <property type="match status" value="1"/>
</dbReference>
<dbReference type="InterPro" id="IPR029787">
    <property type="entry name" value="Nucleotide_cyclase"/>
</dbReference>
<dbReference type="AlphaFoldDB" id="A0A235EP75"/>
<dbReference type="Gene3D" id="3.30.70.270">
    <property type="match status" value="1"/>
</dbReference>
<dbReference type="Gene3D" id="2.60.40.2380">
    <property type="match status" value="1"/>
</dbReference>
<feature type="transmembrane region" description="Helical" evidence="1">
    <location>
        <begin position="287"/>
        <end position="305"/>
    </location>
</feature>
<organism evidence="4 5">
    <name type="scientific">Acidovorax kalamii</name>
    <dbReference type="NCBI Taxonomy" id="2004485"/>
    <lineage>
        <taxon>Bacteria</taxon>
        <taxon>Pseudomonadati</taxon>
        <taxon>Pseudomonadota</taxon>
        <taxon>Betaproteobacteria</taxon>
        <taxon>Burkholderiales</taxon>
        <taxon>Comamonadaceae</taxon>
        <taxon>Acidovorax</taxon>
    </lineage>
</organism>
<gene>
    <name evidence="4" type="ORF">CBY09_08835</name>
</gene>
<feature type="transmembrane region" description="Helical" evidence="1">
    <location>
        <begin position="370"/>
        <end position="390"/>
    </location>
</feature>
<keyword evidence="5" id="KW-1185">Reference proteome</keyword>
<dbReference type="InterPro" id="IPR043128">
    <property type="entry name" value="Rev_trsase/Diguanyl_cyclase"/>
</dbReference>
<name>A0A235EP75_9BURK</name>
<comment type="caution">
    <text evidence="4">The sequence shown here is derived from an EMBL/GenBank/DDBJ whole genome shotgun (WGS) entry which is preliminary data.</text>
</comment>
<proteinExistence type="predicted"/>
<evidence type="ECO:0000313" key="4">
    <source>
        <dbReference type="EMBL" id="OYD50848.1"/>
    </source>
</evidence>
<dbReference type="Proteomes" id="UP000215441">
    <property type="component" value="Unassembled WGS sequence"/>
</dbReference>
<protein>
    <submittedName>
        <fullName evidence="4">Diguanylate cyclase</fullName>
    </submittedName>
</protein>
<feature type="transmembrane region" description="Helical" evidence="1">
    <location>
        <begin position="190"/>
        <end position="208"/>
    </location>
</feature>
<dbReference type="Pfam" id="PF00990">
    <property type="entry name" value="GGDEF"/>
    <property type="match status" value="1"/>
</dbReference>
<dbReference type="Pfam" id="PF07695">
    <property type="entry name" value="7TMR-DISM_7TM"/>
    <property type="match status" value="1"/>
</dbReference>
<feature type="signal peptide" evidence="2">
    <location>
        <begin position="1"/>
        <end position="31"/>
    </location>
</feature>
<keyword evidence="2" id="KW-0732">Signal</keyword>
<feature type="transmembrane region" description="Helical" evidence="1">
    <location>
        <begin position="311"/>
        <end position="331"/>
    </location>
</feature>
<dbReference type="PROSITE" id="PS50887">
    <property type="entry name" value="GGDEF"/>
    <property type="match status" value="1"/>
</dbReference>
<accession>A0A235EP75</accession>
<feature type="chain" id="PRO_5013031463" evidence="2">
    <location>
        <begin position="32"/>
        <end position="584"/>
    </location>
</feature>
<dbReference type="PANTHER" id="PTHR46663">
    <property type="entry name" value="DIGUANYLATE CYCLASE DGCT-RELATED"/>
    <property type="match status" value="1"/>
</dbReference>
<dbReference type="SUPFAM" id="SSF55073">
    <property type="entry name" value="Nucleotide cyclase"/>
    <property type="match status" value="1"/>
</dbReference>
<dbReference type="OrthoDB" id="5289013at2"/>
<dbReference type="CDD" id="cd01949">
    <property type="entry name" value="GGDEF"/>
    <property type="match status" value="1"/>
</dbReference>
<dbReference type="PANTHER" id="PTHR46663:SF2">
    <property type="entry name" value="GGDEF DOMAIN-CONTAINING PROTEIN"/>
    <property type="match status" value="1"/>
</dbReference>
<reference evidence="4 5" key="1">
    <citation type="submission" date="2017-07" db="EMBL/GenBank/DDBJ databases">
        <title>Acidovorax KNDSW TSA 6 genome sequence and assembly.</title>
        <authorList>
            <person name="Mayilraj S."/>
        </authorList>
    </citation>
    <scope>NUCLEOTIDE SEQUENCE [LARGE SCALE GENOMIC DNA]</scope>
    <source>
        <strain evidence="4 5">KNDSW-TSA6</strain>
    </source>
</reference>
<sequence>MLARHWRVHCGVAVTLLCLVATMALPLGANAASPLVLTRDRPQVNAWEAITIKADPTYQLSVQDMLSQLPAFEAPAQRGGSLGVHKAAMWLHIPIIAPEAPRTPWVVNIGYSSLQADIYLIGHGKVLKQVSTRQPGQTQMSSRTPAMALDLQAGQAYDVLIRVQATGPLILPITVGEMPYQMHEALREQMLQGLLNGLALCLLMYSLIQWVTQREPLFGFYALVVFGSAGFSLQFFGIGDQFLWPGNLWMSRYAGLAAGLIALAGSFLFLGAALADNPQSRYARAMRTGAAITAVVCAAVMLGWLSVPIAIAFMSLMGPLPSIISVPAAIARVRQKDPIGATLLAAWIAYGVAAALMVCLVQGWVPANFWTLHSFQLGATVDMLLFLRVMGLRANAMRLKAQEALHERDLMHSLAHSDPLTGLNNRRGLQQALHAALATCSQRSLVAVYLMDLDGFKPVNDSYGHDVGDELLVAVGQRLQASVRQQTDLVARLGGDEFIIMACHLETPQQAEDLGRALLRAFDQPFGLGNLRLKVGLTIGYALAPLDSADPQGLIRLADAAMYAGKQGGKRSIRRNTGELALAP</sequence>
<dbReference type="InterPro" id="IPR011623">
    <property type="entry name" value="7TMR_DISM_rcpt_extracell_dom1"/>
</dbReference>
<dbReference type="InterPro" id="IPR000160">
    <property type="entry name" value="GGDEF_dom"/>
</dbReference>
<keyword evidence="1" id="KW-0472">Membrane</keyword>
<evidence type="ECO:0000256" key="2">
    <source>
        <dbReference type="SAM" id="SignalP"/>
    </source>
</evidence>
<feature type="transmembrane region" description="Helical" evidence="1">
    <location>
        <begin position="343"/>
        <end position="364"/>
    </location>
</feature>
<dbReference type="Pfam" id="PF07696">
    <property type="entry name" value="7TMR-DISMED2"/>
    <property type="match status" value="1"/>
</dbReference>
<evidence type="ECO:0000259" key="3">
    <source>
        <dbReference type="PROSITE" id="PS50887"/>
    </source>
</evidence>
<keyword evidence="1" id="KW-0812">Transmembrane</keyword>
<dbReference type="SMART" id="SM00267">
    <property type="entry name" value="GGDEF"/>
    <property type="match status" value="1"/>
</dbReference>
<feature type="transmembrane region" description="Helical" evidence="1">
    <location>
        <begin position="253"/>
        <end position="275"/>
    </location>
</feature>
<evidence type="ECO:0000256" key="1">
    <source>
        <dbReference type="SAM" id="Phobius"/>
    </source>
</evidence>
<dbReference type="EMBL" id="NOIG01000005">
    <property type="protein sequence ID" value="OYD50848.1"/>
    <property type="molecule type" value="Genomic_DNA"/>
</dbReference>
<dbReference type="InterPro" id="IPR011622">
    <property type="entry name" value="7TMR_DISM_rcpt_extracell_dom2"/>
</dbReference>